<dbReference type="EMBL" id="VWRR01000016">
    <property type="protein sequence ID" value="KAF6001045.1"/>
    <property type="molecule type" value="Genomic_DNA"/>
</dbReference>
<dbReference type="PROSITE" id="PS00099">
    <property type="entry name" value="THIOLASE_3"/>
    <property type="match status" value="1"/>
</dbReference>
<evidence type="ECO:0000256" key="5">
    <source>
        <dbReference type="ARBA" id="ARBA00022946"/>
    </source>
</evidence>
<keyword evidence="7" id="KW-0576">Peroxisome</keyword>
<dbReference type="InterPro" id="IPR020616">
    <property type="entry name" value="Thiolase_N"/>
</dbReference>
<dbReference type="PANTHER" id="PTHR43853:SF8">
    <property type="entry name" value="3-KETOACYL-COA THIOLASE, PEROXISOMAL"/>
    <property type="match status" value="1"/>
</dbReference>
<dbReference type="GO" id="GO:0010124">
    <property type="term" value="P:phenylacetate catabolic process"/>
    <property type="evidence" value="ECO:0007669"/>
    <property type="project" value="TreeGrafter"/>
</dbReference>
<dbReference type="AlphaFoldDB" id="A0A7J7ID79"/>
<keyword evidence="6" id="KW-0443">Lipid metabolism</keyword>
<evidence type="ECO:0000256" key="4">
    <source>
        <dbReference type="ARBA" id="ARBA00022832"/>
    </source>
</evidence>
<protein>
    <recommendedName>
        <fullName evidence="9">acetyl-CoA C-acyltransferase</fullName>
        <ecNumber evidence="9">2.3.1.16</ecNumber>
    </recommendedName>
</protein>
<evidence type="ECO:0000256" key="9">
    <source>
        <dbReference type="ARBA" id="ARBA00024073"/>
    </source>
</evidence>
<dbReference type="OrthoDB" id="2018133at2759"/>
<dbReference type="EC" id="2.3.1.16" evidence="9"/>
<dbReference type="InterPro" id="IPR002155">
    <property type="entry name" value="Thiolase"/>
</dbReference>
<keyword evidence="4" id="KW-0276">Fatty acid metabolism</keyword>
<dbReference type="InterPro" id="IPR020617">
    <property type="entry name" value="Thiolase_C"/>
</dbReference>
<dbReference type="Pfam" id="PF02803">
    <property type="entry name" value="Thiolase_C"/>
    <property type="match status" value="1"/>
</dbReference>
<comment type="similarity">
    <text evidence="2 10">Belongs to the thiolase-like superfamily. Thiolase family.</text>
</comment>
<dbReference type="SUPFAM" id="SSF53901">
    <property type="entry name" value="Thiolase-like"/>
    <property type="match status" value="2"/>
</dbReference>
<dbReference type="PROSITE" id="PS00737">
    <property type="entry name" value="THIOLASE_2"/>
    <property type="match status" value="1"/>
</dbReference>
<keyword evidence="5" id="KW-0809">Transit peptide</keyword>
<evidence type="ECO:0000259" key="11">
    <source>
        <dbReference type="Pfam" id="PF00108"/>
    </source>
</evidence>
<gene>
    <name evidence="13" type="ORF">F1559_001920</name>
</gene>
<dbReference type="GO" id="GO:0003988">
    <property type="term" value="F:acetyl-CoA C-acyltransferase activity"/>
    <property type="evidence" value="ECO:0007669"/>
    <property type="project" value="UniProtKB-EC"/>
</dbReference>
<evidence type="ECO:0000256" key="1">
    <source>
        <dbReference type="ARBA" id="ARBA00004275"/>
    </source>
</evidence>
<keyword evidence="8 10" id="KW-0012">Acyltransferase</keyword>
<comment type="subcellular location">
    <subcellularLocation>
        <location evidence="1">Peroxisome</location>
    </subcellularLocation>
</comment>
<evidence type="ECO:0000256" key="6">
    <source>
        <dbReference type="ARBA" id="ARBA00023098"/>
    </source>
</evidence>
<reference evidence="13 14" key="1">
    <citation type="journal article" date="2020" name="J. Phycol.">
        <title>Comparative genome analysis reveals Cyanidiococcus gen. nov., a new extremophilic red algal genus sister to Cyanidioschyzon (Cyanidioschyzonaceae, Rhodophyta).</title>
        <authorList>
            <person name="Liu S.-L."/>
            <person name="Chiang Y.-R."/>
            <person name="Yoon H.S."/>
            <person name="Fu H.-Y."/>
        </authorList>
    </citation>
    <scope>NUCLEOTIDE SEQUENCE [LARGE SCALE GENOMIC DNA]</scope>
    <source>
        <strain evidence="13 14">THAL066</strain>
    </source>
</reference>
<dbReference type="Gene3D" id="3.40.47.10">
    <property type="match status" value="2"/>
</dbReference>
<evidence type="ECO:0000256" key="8">
    <source>
        <dbReference type="ARBA" id="ARBA00023315"/>
    </source>
</evidence>
<feature type="domain" description="Thiolase C-terminal" evidence="12">
    <location>
        <begin position="165"/>
        <end position="286"/>
    </location>
</feature>
<dbReference type="InterPro" id="IPR016039">
    <property type="entry name" value="Thiolase-like"/>
</dbReference>
<name>A0A7J7ID79_9RHOD</name>
<dbReference type="InterPro" id="IPR050215">
    <property type="entry name" value="Thiolase-like_sf_Thiolase"/>
</dbReference>
<organism evidence="13 14">
    <name type="scientific">Cyanidiococcus yangmingshanensis</name>
    <dbReference type="NCBI Taxonomy" id="2690220"/>
    <lineage>
        <taxon>Eukaryota</taxon>
        <taxon>Rhodophyta</taxon>
        <taxon>Bangiophyceae</taxon>
        <taxon>Cyanidiales</taxon>
        <taxon>Cyanidiaceae</taxon>
        <taxon>Cyanidiococcus</taxon>
    </lineage>
</organism>
<dbReference type="NCBIfam" id="TIGR01930">
    <property type="entry name" value="AcCoA-C-Actrans"/>
    <property type="match status" value="1"/>
</dbReference>
<sequence length="300" mass="31833">MSMNAIQMSIERQSPRVAKCTAAEDAYLSMGETSENVAEQFAISRSSQDRFAATSHARASQASLSGRFEQEIVPISTQVQPLKKAVKGIDESKHADDRTPAVPQPVVARRDEGIRLGVTTEGLAKLRPVFRSQGSTTAGNSSQVSDGAALVLLMKRSEAQRRHLRPLGRFRAFCVTGVPPAIMGIGPAAAIPKLLSQTGVDLSQIDLLEINEAFASQAEYCAQKLGLNRDILNVNGGAIALGHPLGMSGARLCVTLLHELDIRGGRYGVVSMCVGTGMGAAALLERCDGDGVEDRPRAAL</sequence>
<dbReference type="PANTHER" id="PTHR43853">
    <property type="entry name" value="3-KETOACYL-COA THIOLASE, PEROXISOMAL"/>
    <property type="match status" value="1"/>
</dbReference>
<evidence type="ECO:0000259" key="12">
    <source>
        <dbReference type="Pfam" id="PF02803"/>
    </source>
</evidence>
<dbReference type="InterPro" id="IPR020610">
    <property type="entry name" value="Thiolase_AS"/>
</dbReference>
<dbReference type="Proteomes" id="UP000530660">
    <property type="component" value="Unassembled WGS sequence"/>
</dbReference>
<keyword evidence="14" id="KW-1185">Reference proteome</keyword>
<comment type="caution">
    <text evidence="13">The sequence shown here is derived from an EMBL/GenBank/DDBJ whole genome shotgun (WGS) entry which is preliminary data.</text>
</comment>
<evidence type="ECO:0000256" key="10">
    <source>
        <dbReference type="RuleBase" id="RU003557"/>
    </source>
</evidence>
<proteinExistence type="inferred from homology"/>
<evidence type="ECO:0000313" key="13">
    <source>
        <dbReference type="EMBL" id="KAF6001045.1"/>
    </source>
</evidence>
<accession>A0A7J7ID79</accession>
<dbReference type="InterPro" id="IPR020613">
    <property type="entry name" value="Thiolase_CS"/>
</dbReference>
<dbReference type="CDD" id="cd00751">
    <property type="entry name" value="thiolase"/>
    <property type="match status" value="1"/>
</dbReference>
<evidence type="ECO:0000256" key="7">
    <source>
        <dbReference type="ARBA" id="ARBA00023140"/>
    </source>
</evidence>
<dbReference type="GO" id="GO:0006635">
    <property type="term" value="P:fatty acid beta-oxidation"/>
    <property type="evidence" value="ECO:0007669"/>
    <property type="project" value="TreeGrafter"/>
</dbReference>
<evidence type="ECO:0000256" key="2">
    <source>
        <dbReference type="ARBA" id="ARBA00010982"/>
    </source>
</evidence>
<dbReference type="Pfam" id="PF00108">
    <property type="entry name" value="Thiolase_N"/>
    <property type="match status" value="1"/>
</dbReference>
<evidence type="ECO:0000256" key="3">
    <source>
        <dbReference type="ARBA" id="ARBA00022679"/>
    </source>
</evidence>
<feature type="domain" description="Thiolase N-terminal" evidence="11">
    <location>
        <begin position="27"/>
        <end position="157"/>
    </location>
</feature>
<dbReference type="GO" id="GO:0005777">
    <property type="term" value="C:peroxisome"/>
    <property type="evidence" value="ECO:0007669"/>
    <property type="project" value="UniProtKB-SubCell"/>
</dbReference>
<evidence type="ECO:0000313" key="14">
    <source>
        <dbReference type="Proteomes" id="UP000530660"/>
    </source>
</evidence>
<keyword evidence="3 10" id="KW-0808">Transferase</keyword>